<keyword evidence="6" id="KW-0067">ATP-binding</keyword>
<evidence type="ECO:0000256" key="6">
    <source>
        <dbReference type="ARBA" id="ARBA00022840"/>
    </source>
</evidence>
<dbReference type="FunFam" id="1.10.10.10:FF:000322">
    <property type="entry name" value="Probable disease resistance protein At1g63360"/>
    <property type="match status" value="1"/>
</dbReference>
<reference evidence="10" key="2">
    <citation type="submission" date="2019-07" db="EMBL/GenBank/DDBJ databases">
        <authorList>
            <person name="Yang Y."/>
            <person name="Bocs S."/>
            <person name="Baudouin L."/>
        </authorList>
    </citation>
    <scope>NUCLEOTIDE SEQUENCE</scope>
    <source>
        <tissue evidence="10">Spear leaf of Hainan Tall coconut</tissue>
    </source>
</reference>
<proteinExistence type="inferred from homology"/>
<keyword evidence="5" id="KW-0611">Plant defense</keyword>
<dbReference type="Gene3D" id="1.10.10.10">
    <property type="entry name" value="Winged helix-like DNA-binding domain superfamily/Winged helix DNA-binding domain"/>
    <property type="match status" value="1"/>
</dbReference>
<feature type="domain" description="Disease resistance protein winged helix" evidence="9">
    <location>
        <begin position="402"/>
        <end position="471"/>
    </location>
</feature>
<dbReference type="PANTHER" id="PTHR36766:SF61">
    <property type="entry name" value="NB-ARC DOMAIN DISEASE RESISTANCE PROTEIN"/>
    <property type="match status" value="1"/>
</dbReference>
<comment type="caution">
    <text evidence="10">The sequence shown here is derived from an EMBL/GenBank/DDBJ whole genome shotgun (WGS) entry which is preliminary data.</text>
</comment>
<dbReference type="InterPro" id="IPR038005">
    <property type="entry name" value="RX-like_CC"/>
</dbReference>
<keyword evidence="11" id="KW-1185">Reference proteome</keyword>
<dbReference type="InterPro" id="IPR058922">
    <property type="entry name" value="WHD_DRP"/>
</dbReference>
<dbReference type="Pfam" id="PF00931">
    <property type="entry name" value="NB-ARC"/>
    <property type="match status" value="1"/>
</dbReference>
<organism evidence="10 11">
    <name type="scientific">Cocos nucifera</name>
    <name type="common">Coconut palm</name>
    <dbReference type="NCBI Taxonomy" id="13894"/>
    <lineage>
        <taxon>Eukaryota</taxon>
        <taxon>Viridiplantae</taxon>
        <taxon>Streptophyta</taxon>
        <taxon>Embryophyta</taxon>
        <taxon>Tracheophyta</taxon>
        <taxon>Spermatophyta</taxon>
        <taxon>Magnoliopsida</taxon>
        <taxon>Liliopsida</taxon>
        <taxon>Arecaceae</taxon>
        <taxon>Arecoideae</taxon>
        <taxon>Cocoseae</taxon>
        <taxon>Attaleinae</taxon>
        <taxon>Cocos</taxon>
    </lineage>
</organism>
<dbReference type="Gene3D" id="1.20.5.4130">
    <property type="match status" value="1"/>
</dbReference>
<dbReference type="CDD" id="cd14798">
    <property type="entry name" value="RX-CC_like"/>
    <property type="match status" value="1"/>
</dbReference>
<gene>
    <name evidence="10" type="ORF">COCNU_03G000850</name>
</gene>
<dbReference type="Proteomes" id="UP000797356">
    <property type="component" value="Chromosome 3"/>
</dbReference>
<keyword evidence="2" id="KW-0433">Leucine-rich repeat</keyword>
<evidence type="ECO:0000259" key="7">
    <source>
        <dbReference type="Pfam" id="PF00931"/>
    </source>
</evidence>
<dbReference type="EMBL" id="CM017874">
    <property type="protein sequence ID" value="KAG1333966.1"/>
    <property type="molecule type" value="Genomic_DNA"/>
</dbReference>
<evidence type="ECO:0000256" key="2">
    <source>
        <dbReference type="ARBA" id="ARBA00022614"/>
    </source>
</evidence>
<feature type="domain" description="NB-ARC" evidence="7">
    <location>
        <begin position="186"/>
        <end position="318"/>
    </location>
</feature>
<dbReference type="InterPro" id="IPR042197">
    <property type="entry name" value="Apaf_helical"/>
</dbReference>
<dbReference type="SUPFAM" id="SSF52540">
    <property type="entry name" value="P-loop containing nucleoside triphosphate hydrolases"/>
    <property type="match status" value="1"/>
</dbReference>
<evidence type="ECO:0000313" key="11">
    <source>
        <dbReference type="Proteomes" id="UP000797356"/>
    </source>
</evidence>
<dbReference type="PRINTS" id="PR00364">
    <property type="entry name" value="DISEASERSIST"/>
</dbReference>
<dbReference type="Pfam" id="PF23559">
    <property type="entry name" value="WHD_DRP"/>
    <property type="match status" value="1"/>
</dbReference>
<dbReference type="GO" id="GO:0002758">
    <property type="term" value="P:innate immune response-activating signaling pathway"/>
    <property type="evidence" value="ECO:0007669"/>
    <property type="project" value="UniProtKB-ARBA"/>
</dbReference>
<dbReference type="OrthoDB" id="777601at2759"/>
<dbReference type="InterPro" id="IPR002182">
    <property type="entry name" value="NB-ARC"/>
</dbReference>
<dbReference type="GO" id="GO:0043531">
    <property type="term" value="F:ADP binding"/>
    <property type="evidence" value="ECO:0007669"/>
    <property type="project" value="InterPro"/>
</dbReference>
<dbReference type="Pfam" id="PF18052">
    <property type="entry name" value="Rx_N"/>
    <property type="match status" value="1"/>
</dbReference>
<sequence length="560" mass="64835">MAEAARTAVASPILKLVMDKLDSRFWEEVVGSVRGANSNIKRLQSVLSTINDVLDDAERRSISDKALTGWLRKLRDATFDADDVVDEFQYEARRRKIRRRNQLIGTVRDFFSPSNQIFFRRKIGWKIKKINKRWDEIADERSKFHLAAEGSTSGRTLQRESFSDVIESEVYGRDQDKEKIINFLLAYNDQRIKEHFDLRLWVCVSDDFSILRIVNNIIECETGDKCDLSNLQAAKLHLQSKLSGRRFLLVLDDIWNEVEAEWERLKTLPAGGMQGSKIITTTRSDVAAGFMGTVRPHKLQCLTMDHCWTLFKHRAFGSEKREIRRLVEIGKEIVEKCGGLPFAAKALGSLMRSKTEEAEWLHVRDSKLWRLAVNENSILPALQLSYDHLPSELKQCFAYCSIFPKDYEIERKELIQLWIAQGFIPTMDSYMRREELGNQYFNSLLGRSFFQVSEKYTAIAYKMHDIVHNLACFITRDESSIMEMDMTRSIPRGCRYSSIAYDDAMSSRNLMADFEAKKLRSLILLPQYYHKQVDTEFLFYVTSSLTHLLASSLTRAGIKE</sequence>
<evidence type="ECO:0000256" key="5">
    <source>
        <dbReference type="ARBA" id="ARBA00022821"/>
    </source>
</evidence>
<protein>
    <submittedName>
        <fullName evidence="10">Disease resistance protein RGA2-like</fullName>
    </submittedName>
</protein>
<dbReference type="GO" id="GO:0005524">
    <property type="term" value="F:ATP binding"/>
    <property type="evidence" value="ECO:0007669"/>
    <property type="project" value="UniProtKB-KW"/>
</dbReference>
<dbReference type="InterPro" id="IPR036388">
    <property type="entry name" value="WH-like_DNA-bd_sf"/>
</dbReference>
<comment type="similarity">
    <text evidence="1">Belongs to the disease resistance NB-LRR family.</text>
</comment>
<evidence type="ECO:0000259" key="8">
    <source>
        <dbReference type="Pfam" id="PF18052"/>
    </source>
</evidence>
<evidence type="ECO:0000313" key="10">
    <source>
        <dbReference type="EMBL" id="KAG1333966.1"/>
    </source>
</evidence>
<dbReference type="InterPro" id="IPR027417">
    <property type="entry name" value="P-loop_NTPase"/>
</dbReference>
<evidence type="ECO:0000256" key="3">
    <source>
        <dbReference type="ARBA" id="ARBA00022737"/>
    </source>
</evidence>
<dbReference type="PANTHER" id="PTHR36766">
    <property type="entry name" value="PLANT BROAD-SPECTRUM MILDEW RESISTANCE PROTEIN RPW8"/>
    <property type="match status" value="1"/>
</dbReference>
<dbReference type="AlphaFoldDB" id="A0A8K0I234"/>
<dbReference type="Gene3D" id="3.40.50.300">
    <property type="entry name" value="P-loop containing nucleotide triphosphate hydrolases"/>
    <property type="match status" value="1"/>
</dbReference>
<accession>A0A8K0I234</accession>
<dbReference type="GO" id="GO:0042742">
    <property type="term" value="P:defense response to bacterium"/>
    <property type="evidence" value="ECO:0007669"/>
    <property type="project" value="UniProtKB-ARBA"/>
</dbReference>
<name>A0A8K0I234_COCNU</name>
<keyword evidence="4" id="KW-0547">Nucleotide-binding</keyword>
<reference evidence="10" key="1">
    <citation type="journal article" date="2017" name="Gigascience">
        <title>The genome draft of coconut (Cocos nucifera).</title>
        <authorList>
            <person name="Xiao Y."/>
            <person name="Xu P."/>
            <person name="Fan H."/>
            <person name="Baudouin L."/>
            <person name="Xia W."/>
            <person name="Bocs S."/>
            <person name="Xu J."/>
            <person name="Li Q."/>
            <person name="Guo A."/>
            <person name="Zhou L."/>
            <person name="Li J."/>
            <person name="Wu Y."/>
            <person name="Ma Z."/>
            <person name="Armero A."/>
            <person name="Issali A.E."/>
            <person name="Liu N."/>
            <person name="Peng M."/>
            <person name="Yang Y."/>
        </authorList>
    </citation>
    <scope>NUCLEOTIDE SEQUENCE</scope>
    <source>
        <tissue evidence="10">Spear leaf of Hainan Tall coconut</tissue>
    </source>
</reference>
<evidence type="ECO:0000259" key="9">
    <source>
        <dbReference type="Pfam" id="PF23559"/>
    </source>
</evidence>
<dbReference type="Gene3D" id="1.10.8.430">
    <property type="entry name" value="Helical domain of apoptotic protease-activating factors"/>
    <property type="match status" value="1"/>
</dbReference>
<dbReference type="GO" id="GO:0009626">
    <property type="term" value="P:plant-type hypersensitive response"/>
    <property type="evidence" value="ECO:0007669"/>
    <property type="project" value="UniProtKB-ARBA"/>
</dbReference>
<dbReference type="InterPro" id="IPR041118">
    <property type="entry name" value="Rx_N"/>
</dbReference>
<feature type="domain" description="Disease resistance N-terminal" evidence="8">
    <location>
        <begin position="14"/>
        <end position="102"/>
    </location>
</feature>
<evidence type="ECO:0000256" key="1">
    <source>
        <dbReference type="ARBA" id="ARBA00008894"/>
    </source>
</evidence>
<keyword evidence="3" id="KW-0677">Repeat</keyword>
<evidence type="ECO:0000256" key="4">
    <source>
        <dbReference type="ARBA" id="ARBA00022741"/>
    </source>
</evidence>